<feature type="compositionally biased region" description="Low complexity" evidence="2">
    <location>
        <begin position="591"/>
        <end position="601"/>
    </location>
</feature>
<feature type="compositionally biased region" description="Basic and acidic residues" evidence="2">
    <location>
        <begin position="181"/>
        <end position="190"/>
    </location>
</feature>
<feature type="compositionally biased region" description="Basic and acidic residues" evidence="2">
    <location>
        <begin position="794"/>
        <end position="816"/>
    </location>
</feature>
<comment type="caution">
    <text evidence="3">The sequence shown here is derived from an EMBL/GenBank/DDBJ whole genome shotgun (WGS) entry which is preliminary data.</text>
</comment>
<evidence type="ECO:0000256" key="1">
    <source>
        <dbReference type="SAM" id="Coils"/>
    </source>
</evidence>
<feature type="compositionally biased region" description="Basic and acidic residues" evidence="2">
    <location>
        <begin position="269"/>
        <end position="279"/>
    </location>
</feature>
<dbReference type="AlphaFoldDB" id="A0A8X6UQ87"/>
<feature type="region of interest" description="Disordered" evidence="2">
    <location>
        <begin position="219"/>
        <end position="238"/>
    </location>
</feature>
<sequence>MKHFCNQRVPSGSKARTSSPNEITSPAKVPSGSKARTSSPNESTSPAKVPSGSKARTSSPNESTSPAKVPSSSKARTSSPNESTSPAKVPSGSKARTSSPNESTSPAKVPSCSKARTSSPNKSTSPAKVPSSSKARTSPKRQPENVTIQSDVEKITVTASGAQSTTRGGAIPKTSTQQILKNREIRKDYSNEQASYSERRSEQVDLHMKKYGRINRWIPLDFIPPSSDTSEDVPKEPMRIFLPPHKSEAKANAPHETFTSSVETPENVDNTRLEAEKEMGTVSEAQSSVAHGGARPKIRAEETSKSKKSRKERRNFKDALDVLDYISSKGMSNLEPLLQEAEKKCSKTYPRSDWIDTTEDAETNEIVTLEELHKILEEEFEKREKEKVKTDPWVPIATSSSENSPEDGLIDAAAAFVEQPPHVESESSSSGQQAVDVKRFEIVDLPIQEMSADALFDALHEIKLQHGPEPWLELLKIFFRTGRFHASGELETVRRRMYDSDVMRQFYELYWTHYREMRHRAIDTGYSEEPEYNFRRLRRITSRIEKMTLAMLWLDVNERLIETHEDQMQRMEEDMAQRGARGHFPLPGGDSPSESSSSSDLVEQEESRSDGDLVEQERSRSSSDSVEQEESGRSSSNSGDLSAQKYSKRPSISYQQLHERVKHDERKNKPKPIDRFRRKVTGSRPPSRLDSSDDSSVEGRFTPPHFNQICKENSLLKELMLRKGRRSSSHENISHNDPNSGCAMIPLHHLPSDTVKRSSSTNSLLSRDSSESVSVEATPKTASSSSPGSGGDLLSKHTRSEETDSSGDSKHFAAVDLEPEHSFANVSPLPLDPEETELEKVLDDMFVDMVHFVREKEDPEKQ</sequence>
<reference evidence="3" key="1">
    <citation type="submission" date="2020-08" db="EMBL/GenBank/DDBJ databases">
        <title>Multicomponent nature underlies the extraordinary mechanical properties of spider dragline silk.</title>
        <authorList>
            <person name="Kono N."/>
            <person name="Nakamura H."/>
            <person name="Mori M."/>
            <person name="Yoshida Y."/>
            <person name="Ohtoshi R."/>
            <person name="Malay A.D."/>
            <person name="Moran D.A.P."/>
            <person name="Tomita M."/>
            <person name="Numata K."/>
            <person name="Arakawa K."/>
        </authorList>
    </citation>
    <scope>NUCLEOTIDE SEQUENCE</scope>
</reference>
<gene>
    <name evidence="3" type="ORF">NPIL_643021</name>
</gene>
<organism evidence="3 4">
    <name type="scientific">Nephila pilipes</name>
    <name type="common">Giant wood spider</name>
    <name type="synonym">Nephila maculata</name>
    <dbReference type="NCBI Taxonomy" id="299642"/>
    <lineage>
        <taxon>Eukaryota</taxon>
        <taxon>Metazoa</taxon>
        <taxon>Ecdysozoa</taxon>
        <taxon>Arthropoda</taxon>
        <taxon>Chelicerata</taxon>
        <taxon>Arachnida</taxon>
        <taxon>Araneae</taxon>
        <taxon>Araneomorphae</taxon>
        <taxon>Entelegynae</taxon>
        <taxon>Araneoidea</taxon>
        <taxon>Nephilidae</taxon>
        <taxon>Nephila</taxon>
    </lineage>
</organism>
<feature type="compositionally biased region" description="Basic and acidic residues" evidence="2">
    <location>
        <begin position="657"/>
        <end position="675"/>
    </location>
</feature>
<feature type="compositionally biased region" description="Polar residues" evidence="2">
    <location>
        <begin position="157"/>
        <end position="180"/>
    </location>
</feature>
<dbReference type="EMBL" id="BMAW01084112">
    <property type="protein sequence ID" value="GFU36933.1"/>
    <property type="molecule type" value="Genomic_DNA"/>
</dbReference>
<feature type="coiled-coil region" evidence="1">
    <location>
        <begin position="359"/>
        <end position="386"/>
    </location>
</feature>
<feature type="region of interest" description="Disordered" evidence="2">
    <location>
        <begin position="580"/>
        <end position="709"/>
    </location>
</feature>
<feature type="compositionally biased region" description="Polar residues" evidence="2">
    <location>
        <begin position="54"/>
        <end position="86"/>
    </location>
</feature>
<feature type="region of interest" description="Disordered" evidence="2">
    <location>
        <begin position="1"/>
        <end position="203"/>
    </location>
</feature>
<feature type="compositionally biased region" description="Polar residues" evidence="2">
    <location>
        <begin position="114"/>
        <end position="136"/>
    </location>
</feature>
<feature type="region of interest" description="Disordered" evidence="2">
    <location>
        <begin position="723"/>
        <end position="816"/>
    </location>
</feature>
<dbReference type="Proteomes" id="UP000887013">
    <property type="component" value="Unassembled WGS sequence"/>
</dbReference>
<accession>A0A8X6UQ87</accession>
<feature type="compositionally biased region" description="Low complexity" evidence="2">
    <location>
        <begin position="633"/>
        <end position="642"/>
    </location>
</feature>
<feature type="compositionally biased region" description="Low complexity" evidence="2">
    <location>
        <begin position="757"/>
        <end position="776"/>
    </location>
</feature>
<proteinExistence type="predicted"/>
<evidence type="ECO:0000313" key="3">
    <source>
        <dbReference type="EMBL" id="GFU36933.1"/>
    </source>
</evidence>
<feature type="compositionally biased region" description="Polar residues" evidence="2">
    <location>
        <begin position="34"/>
        <end position="46"/>
    </location>
</feature>
<dbReference type="OrthoDB" id="10514373at2759"/>
<feature type="compositionally biased region" description="Basic and acidic residues" evidence="2">
    <location>
        <begin position="605"/>
        <end position="621"/>
    </location>
</feature>
<keyword evidence="4" id="KW-1185">Reference proteome</keyword>
<feature type="compositionally biased region" description="Polar residues" evidence="2">
    <location>
        <begin position="94"/>
        <end position="106"/>
    </location>
</feature>
<evidence type="ECO:0000313" key="4">
    <source>
        <dbReference type="Proteomes" id="UP000887013"/>
    </source>
</evidence>
<feature type="compositionally biased region" description="Polar residues" evidence="2">
    <location>
        <begin position="257"/>
        <end position="268"/>
    </location>
</feature>
<feature type="compositionally biased region" description="Polar residues" evidence="2">
    <location>
        <begin position="8"/>
        <end position="24"/>
    </location>
</feature>
<evidence type="ECO:0000256" key="2">
    <source>
        <dbReference type="SAM" id="MobiDB-lite"/>
    </source>
</evidence>
<name>A0A8X6UQ87_NEPPI</name>
<feature type="region of interest" description="Disordered" evidence="2">
    <location>
        <begin position="245"/>
        <end position="315"/>
    </location>
</feature>
<protein>
    <submittedName>
        <fullName evidence="3">Uncharacterized protein</fullName>
    </submittedName>
</protein>
<keyword evidence="1" id="KW-0175">Coiled coil</keyword>